<dbReference type="CDD" id="cd14798">
    <property type="entry name" value="RX-CC_like"/>
    <property type="match status" value="1"/>
</dbReference>
<gene>
    <name evidence="6" type="ORF">CFP56_030594</name>
    <name evidence="7" type="ORF">CFP56_030595</name>
</gene>
<accession>A0AAW0LWA3</accession>
<dbReference type="Pfam" id="PF18052">
    <property type="entry name" value="Rx_N"/>
    <property type="match status" value="1"/>
</dbReference>
<evidence type="ECO:0000256" key="1">
    <source>
        <dbReference type="ARBA" id="ARBA00022737"/>
    </source>
</evidence>
<evidence type="ECO:0000313" key="8">
    <source>
        <dbReference type="Proteomes" id="UP000237347"/>
    </source>
</evidence>
<keyword evidence="1" id="KW-0677">Repeat</keyword>
<evidence type="ECO:0000259" key="4">
    <source>
        <dbReference type="Pfam" id="PF00931"/>
    </source>
</evidence>
<comment type="caution">
    <text evidence="6">The sequence shown here is derived from an EMBL/GenBank/DDBJ whole genome shotgun (WGS) entry which is preliminary data.</text>
</comment>
<organism evidence="6 8">
    <name type="scientific">Quercus suber</name>
    <name type="common">Cork oak</name>
    <dbReference type="NCBI Taxonomy" id="58331"/>
    <lineage>
        <taxon>Eukaryota</taxon>
        <taxon>Viridiplantae</taxon>
        <taxon>Streptophyta</taxon>
        <taxon>Embryophyta</taxon>
        <taxon>Tracheophyta</taxon>
        <taxon>Spermatophyta</taxon>
        <taxon>Magnoliopsida</taxon>
        <taxon>eudicotyledons</taxon>
        <taxon>Gunneridae</taxon>
        <taxon>Pentapetalae</taxon>
        <taxon>rosids</taxon>
        <taxon>fabids</taxon>
        <taxon>Fagales</taxon>
        <taxon>Fagaceae</taxon>
        <taxon>Quercus</taxon>
    </lineage>
</organism>
<reference evidence="6" key="1">
    <citation type="submission" date="2017-12" db="EMBL/GenBank/DDBJ databases">
        <authorList>
            <person name="Barbosa P."/>
            <person name="Usie A."/>
            <person name="Ramos A.M."/>
        </authorList>
    </citation>
    <scope>NUCLEOTIDE SEQUENCE</scope>
    <source>
        <strain evidence="6">HL8</strain>
        <tissue evidence="6">Leaves</tissue>
    </source>
</reference>
<evidence type="ECO:0000256" key="3">
    <source>
        <dbReference type="ARBA" id="ARBA00022821"/>
    </source>
</evidence>
<dbReference type="PANTHER" id="PTHR19338:SF66">
    <property type="entry name" value="NB-ARC DOMAIN-CONTAINING PROTEIN"/>
    <property type="match status" value="1"/>
</dbReference>
<evidence type="ECO:0000313" key="6">
    <source>
        <dbReference type="EMBL" id="KAK7854839.1"/>
    </source>
</evidence>
<evidence type="ECO:0000259" key="5">
    <source>
        <dbReference type="Pfam" id="PF18052"/>
    </source>
</evidence>
<dbReference type="InterPro" id="IPR027417">
    <property type="entry name" value="P-loop_NTPase"/>
</dbReference>
<dbReference type="Gene3D" id="3.40.50.300">
    <property type="entry name" value="P-loop containing nucleotide triphosphate hydrolases"/>
    <property type="match status" value="1"/>
</dbReference>
<dbReference type="Gene3D" id="1.20.5.4130">
    <property type="match status" value="1"/>
</dbReference>
<sequence length="263" mass="29894">MAEAIVSGVVQRLGNLLIQESNFLSGVSDQVEQLQTELKLMQCLLKDADARQDESHFVRQLVAEIRDLAYDADDIIATYALKVESRRGGGIKKVLKRYAYIIDEGTTVHKVGSEIPKIMTRISNLTTRLLAMGIRESTEGGRLSSLSEKEQKQRQTYSYLEHDPVGKLSDEHIVEKLRQVQCEKKCLVILDDIWHIEDWNRLCLREAFPESGSKILLTTRSRDVALHADPRGLLHELHCLNEAKSLELFKKIAISWREGTTNI</sequence>
<dbReference type="Proteomes" id="UP000237347">
    <property type="component" value="Unassembled WGS sequence"/>
</dbReference>
<dbReference type="Pfam" id="PF00931">
    <property type="entry name" value="NB-ARC"/>
    <property type="match status" value="1"/>
</dbReference>
<dbReference type="EMBL" id="PKMF04000051">
    <property type="protein sequence ID" value="KAK7854839.1"/>
    <property type="molecule type" value="Genomic_DNA"/>
</dbReference>
<feature type="domain" description="NB-ARC" evidence="4">
    <location>
        <begin position="163"/>
        <end position="254"/>
    </location>
</feature>
<evidence type="ECO:0000313" key="7">
    <source>
        <dbReference type="EMBL" id="KAK7854840.1"/>
    </source>
</evidence>
<name>A0AAW0LWA3_QUESU</name>
<dbReference type="InterPro" id="IPR038005">
    <property type="entry name" value="RX-like_CC"/>
</dbReference>
<keyword evidence="8" id="KW-1185">Reference proteome</keyword>
<dbReference type="InterPro" id="IPR002182">
    <property type="entry name" value="NB-ARC"/>
</dbReference>
<dbReference type="InterPro" id="IPR041118">
    <property type="entry name" value="Rx_N"/>
</dbReference>
<dbReference type="SUPFAM" id="SSF52540">
    <property type="entry name" value="P-loop containing nucleoside triphosphate hydrolases"/>
    <property type="match status" value="1"/>
</dbReference>
<keyword evidence="3" id="KW-0611">Plant defense</keyword>
<dbReference type="PANTHER" id="PTHR19338">
    <property type="entry name" value="TRANSLOCASE OF INNER MITOCHONDRIAL MEMBRANE 13 HOMOLOG"/>
    <property type="match status" value="1"/>
</dbReference>
<proteinExistence type="predicted"/>
<dbReference type="GO" id="GO:0043531">
    <property type="term" value="F:ADP binding"/>
    <property type="evidence" value="ECO:0007669"/>
    <property type="project" value="InterPro"/>
</dbReference>
<reference evidence="6" key="3">
    <citation type="submission" date="2023-07" db="EMBL/GenBank/DDBJ databases">
        <title>An improved reference 1 genome and first organelle genomes of Quercus suber.</title>
        <authorList>
            <consortium name="Genosuber Consortium"/>
            <person name="Usie A."/>
            <person name="Serra O."/>
            <person name="Barros P."/>
        </authorList>
    </citation>
    <scope>NUCLEOTIDE SEQUENCE</scope>
    <source>
        <strain evidence="6">HL8</strain>
        <tissue evidence="6">Leaves</tissue>
    </source>
</reference>
<dbReference type="GO" id="GO:0006952">
    <property type="term" value="P:defense response"/>
    <property type="evidence" value="ECO:0007669"/>
    <property type="project" value="UniProtKB-KW"/>
</dbReference>
<dbReference type="AlphaFoldDB" id="A0AAW0LWA3"/>
<keyword evidence="2" id="KW-0547">Nucleotide-binding</keyword>
<evidence type="ECO:0000256" key="2">
    <source>
        <dbReference type="ARBA" id="ARBA00022741"/>
    </source>
</evidence>
<protein>
    <submittedName>
        <fullName evidence="6">Disease resistance protein</fullName>
    </submittedName>
</protein>
<dbReference type="EMBL" id="PKMF04000051">
    <property type="protein sequence ID" value="KAK7854840.1"/>
    <property type="molecule type" value="Genomic_DNA"/>
</dbReference>
<feature type="domain" description="Disease resistance N-terminal" evidence="5">
    <location>
        <begin position="5"/>
        <end position="88"/>
    </location>
</feature>
<reference evidence="6 8" key="2">
    <citation type="journal article" date="2018" name="Sci. Data">
        <title>The draft genome sequence of cork oak.</title>
        <authorList>
            <person name="Ramos A.M."/>
            <person name="Usie A."/>
            <person name="Barbosa P."/>
            <person name="Barros P.M."/>
            <person name="Capote T."/>
            <person name="Chaves I."/>
            <person name="Simoes F."/>
            <person name="Abreu I."/>
            <person name="Carrasquinho I."/>
            <person name="Faro C."/>
            <person name="Guimaraes J.B."/>
            <person name="Mendonca D."/>
            <person name="Nobrega F."/>
            <person name="Rodrigues L."/>
            <person name="Saibo N.J.M."/>
            <person name="Varela M.C."/>
            <person name="Egas C."/>
            <person name="Matos J."/>
            <person name="Miguel C.M."/>
            <person name="Oliveira M.M."/>
            <person name="Ricardo C.P."/>
            <person name="Goncalves S."/>
        </authorList>
    </citation>
    <scope>NUCLEOTIDE SEQUENCE [LARGE SCALE GENOMIC DNA]</scope>
    <source>
        <strain evidence="8">cv. HL8</strain>
        <strain evidence="6">HL8</strain>
    </source>
</reference>